<evidence type="ECO:0000313" key="3">
    <source>
        <dbReference type="Proteomes" id="UP001148018"/>
    </source>
</evidence>
<keyword evidence="3" id="KW-1185">Reference proteome</keyword>
<dbReference type="EMBL" id="JANIIK010000047">
    <property type="protein sequence ID" value="KAJ3600758.1"/>
    <property type="molecule type" value="Genomic_DNA"/>
</dbReference>
<proteinExistence type="predicted"/>
<name>A0A9Q0E6F9_9TELE</name>
<organism evidence="2 3">
    <name type="scientific">Muraenolepis orangiensis</name>
    <name type="common">Patagonian moray cod</name>
    <dbReference type="NCBI Taxonomy" id="630683"/>
    <lineage>
        <taxon>Eukaryota</taxon>
        <taxon>Metazoa</taxon>
        <taxon>Chordata</taxon>
        <taxon>Craniata</taxon>
        <taxon>Vertebrata</taxon>
        <taxon>Euteleostomi</taxon>
        <taxon>Actinopterygii</taxon>
        <taxon>Neopterygii</taxon>
        <taxon>Teleostei</taxon>
        <taxon>Neoteleostei</taxon>
        <taxon>Acanthomorphata</taxon>
        <taxon>Zeiogadaria</taxon>
        <taxon>Gadariae</taxon>
        <taxon>Gadiformes</taxon>
        <taxon>Muraenolepidoidei</taxon>
        <taxon>Muraenolepididae</taxon>
        <taxon>Muraenolepis</taxon>
    </lineage>
</organism>
<feature type="compositionally biased region" description="Polar residues" evidence="1">
    <location>
        <begin position="61"/>
        <end position="72"/>
    </location>
</feature>
<gene>
    <name evidence="2" type="ORF">NHX12_031733</name>
</gene>
<accession>A0A9Q0E6F9</accession>
<dbReference type="Proteomes" id="UP001148018">
    <property type="component" value="Unassembled WGS sequence"/>
</dbReference>
<protein>
    <submittedName>
        <fullName evidence="2">Uncharacterized protein</fullName>
    </submittedName>
</protein>
<reference evidence="2" key="1">
    <citation type="submission" date="2022-07" db="EMBL/GenBank/DDBJ databases">
        <title>Chromosome-level genome of Muraenolepis orangiensis.</title>
        <authorList>
            <person name="Kim J."/>
        </authorList>
    </citation>
    <scope>NUCLEOTIDE SEQUENCE</scope>
    <source>
        <strain evidence="2">KU_S4_2022</strain>
        <tissue evidence="2">Muscle</tissue>
    </source>
</reference>
<comment type="caution">
    <text evidence="2">The sequence shown here is derived from an EMBL/GenBank/DDBJ whole genome shotgun (WGS) entry which is preliminary data.</text>
</comment>
<feature type="region of interest" description="Disordered" evidence="1">
    <location>
        <begin position="1"/>
        <end position="72"/>
    </location>
</feature>
<evidence type="ECO:0000256" key="1">
    <source>
        <dbReference type="SAM" id="MobiDB-lite"/>
    </source>
</evidence>
<dbReference type="AlphaFoldDB" id="A0A9Q0E6F9"/>
<evidence type="ECO:0000313" key="2">
    <source>
        <dbReference type="EMBL" id="KAJ3600758.1"/>
    </source>
</evidence>
<sequence length="72" mass="7918">MNGMWEHPAESAAHQSGDVTDSDSRGNGRTPPRGKPWSKPFALTHRGTRRPTTSSSSSSSFEETYQNLLLID</sequence>